<keyword evidence="6" id="KW-1185">Reference proteome</keyword>
<dbReference type="InterPro" id="IPR019844">
    <property type="entry name" value="CSD_CS"/>
</dbReference>
<dbReference type="InterPro" id="IPR052069">
    <property type="entry name" value="Ca-reg_mRNA-binding_domain"/>
</dbReference>
<dbReference type="SMART" id="SM00357">
    <property type="entry name" value="CSP"/>
    <property type="match status" value="1"/>
</dbReference>
<sequence length="200" mass="22545">MGKRYQGIISQWKDEQGFGFITPEDGGERIFVHIRAFAAKRRPADNEPVSYELGQDDRGRPQALRVLPQGQRADGDTDYLGFILFFALVLIALAWLGVTSWWPPAWYLGLSLAAYLAYALDKQAARQDQWRTKESTLHLLALFGGWPGALVAQHRLRHKSRKTSFRVVFWLTVALNLLALAWLLSAPGARMLQSLPLLNG</sequence>
<keyword evidence="3" id="KW-0472">Membrane</keyword>
<proteinExistence type="predicted"/>
<evidence type="ECO:0000256" key="2">
    <source>
        <dbReference type="RuleBase" id="RU000408"/>
    </source>
</evidence>
<dbReference type="GO" id="GO:0043488">
    <property type="term" value="P:regulation of mRNA stability"/>
    <property type="evidence" value="ECO:0007669"/>
    <property type="project" value="TreeGrafter"/>
</dbReference>
<keyword evidence="3" id="KW-1133">Transmembrane helix</keyword>
<dbReference type="InterPro" id="IPR002059">
    <property type="entry name" value="CSP_DNA-bd"/>
</dbReference>
<dbReference type="EMBL" id="PXYG01000006">
    <property type="protein sequence ID" value="PSJ44472.1"/>
    <property type="molecule type" value="Genomic_DNA"/>
</dbReference>
<dbReference type="Pfam" id="PF00313">
    <property type="entry name" value="CSD"/>
    <property type="match status" value="1"/>
</dbReference>
<feature type="transmembrane region" description="Helical" evidence="3">
    <location>
        <begin position="104"/>
        <end position="121"/>
    </location>
</feature>
<dbReference type="PROSITE" id="PS00352">
    <property type="entry name" value="CSD_1"/>
    <property type="match status" value="1"/>
</dbReference>
<dbReference type="GO" id="GO:0005829">
    <property type="term" value="C:cytosol"/>
    <property type="evidence" value="ECO:0007669"/>
    <property type="project" value="UniProtKB-ARBA"/>
</dbReference>
<dbReference type="Proteomes" id="UP000240243">
    <property type="component" value="Unassembled WGS sequence"/>
</dbReference>
<dbReference type="SUPFAM" id="SSF50249">
    <property type="entry name" value="Nucleic acid-binding proteins"/>
    <property type="match status" value="1"/>
</dbReference>
<keyword evidence="3" id="KW-0812">Transmembrane</keyword>
<dbReference type="RefSeq" id="WP_106730356.1">
    <property type="nucleotide sequence ID" value="NZ_PXYG01000006.1"/>
</dbReference>
<dbReference type="OrthoDB" id="72963at2"/>
<feature type="domain" description="CSD" evidence="4">
    <location>
        <begin position="4"/>
        <end position="68"/>
    </location>
</feature>
<comment type="caution">
    <text evidence="5">The sequence shown here is derived from an EMBL/GenBank/DDBJ whole genome shotgun (WGS) entry which is preliminary data.</text>
</comment>
<dbReference type="PANTHER" id="PTHR12962">
    <property type="entry name" value="CALCIUM-REGULATED HEAT STABLE PROTEIN CRHSP-24-RELATED"/>
    <property type="match status" value="1"/>
</dbReference>
<evidence type="ECO:0000313" key="6">
    <source>
        <dbReference type="Proteomes" id="UP000240243"/>
    </source>
</evidence>
<feature type="transmembrane region" description="Helical" evidence="3">
    <location>
        <begin position="79"/>
        <end position="98"/>
    </location>
</feature>
<evidence type="ECO:0000256" key="3">
    <source>
        <dbReference type="SAM" id="Phobius"/>
    </source>
</evidence>
<protein>
    <submittedName>
        <fullName evidence="5">DUF1294 domain-containing protein</fullName>
    </submittedName>
</protein>
<accession>A0A2P7R2P2</accession>
<dbReference type="InterPro" id="IPR011129">
    <property type="entry name" value="CSD"/>
</dbReference>
<evidence type="ECO:0000256" key="1">
    <source>
        <dbReference type="ARBA" id="ARBA00022553"/>
    </source>
</evidence>
<dbReference type="InterPro" id="IPR010718">
    <property type="entry name" value="DUF1294"/>
</dbReference>
<gene>
    <name evidence="5" type="ORF">C7H85_14225</name>
</gene>
<reference evidence="5 6" key="1">
    <citation type="submission" date="2018-03" db="EMBL/GenBank/DDBJ databases">
        <title>The draft genome of Zobellella sp. 59N8.</title>
        <authorList>
            <person name="Liu L."/>
            <person name="Li L."/>
            <person name="Zhang X."/>
            <person name="Liang L."/>
            <person name="Wang T."/>
        </authorList>
    </citation>
    <scope>NUCLEOTIDE SEQUENCE [LARGE SCALE GENOMIC DNA]</scope>
    <source>
        <strain evidence="5 6">59N8</strain>
    </source>
</reference>
<name>A0A2P7R2P2_9GAMM</name>
<dbReference type="InterPro" id="IPR012340">
    <property type="entry name" value="NA-bd_OB-fold"/>
</dbReference>
<dbReference type="Gene3D" id="2.40.50.140">
    <property type="entry name" value="Nucleic acid-binding proteins"/>
    <property type="match status" value="1"/>
</dbReference>
<organism evidence="5 6">
    <name type="scientific">Zobellella endophytica</name>
    <dbReference type="NCBI Taxonomy" id="2116700"/>
    <lineage>
        <taxon>Bacteria</taxon>
        <taxon>Pseudomonadati</taxon>
        <taxon>Pseudomonadota</taxon>
        <taxon>Gammaproteobacteria</taxon>
        <taxon>Aeromonadales</taxon>
        <taxon>Aeromonadaceae</taxon>
        <taxon>Zobellella</taxon>
    </lineage>
</organism>
<evidence type="ECO:0000259" key="4">
    <source>
        <dbReference type="PROSITE" id="PS51857"/>
    </source>
</evidence>
<dbReference type="CDD" id="cd04458">
    <property type="entry name" value="CSP_CDS"/>
    <property type="match status" value="1"/>
</dbReference>
<comment type="subcellular location">
    <subcellularLocation>
        <location evidence="2">Cytoplasm</location>
    </subcellularLocation>
</comment>
<dbReference type="AlphaFoldDB" id="A0A2P7R2P2"/>
<evidence type="ECO:0000313" key="5">
    <source>
        <dbReference type="EMBL" id="PSJ44472.1"/>
    </source>
</evidence>
<dbReference type="PROSITE" id="PS51857">
    <property type="entry name" value="CSD_2"/>
    <property type="match status" value="1"/>
</dbReference>
<dbReference type="PANTHER" id="PTHR12962:SF1">
    <property type="entry name" value="COLD SHOCK DOMAIN-CONTAINING PROTEIN CG9705"/>
    <property type="match status" value="1"/>
</dbReference>
<keyword evidence="1" id="KW-0597">Phosphoprotein</keyword>
<dbReference type="Pfam" id="PF06961">
    <property type="entry name" value="DUF1294"/>
    <property type="match status" value="1"/>
</dbReference>
<feature type="transmembrane region" description="Helical" evidence="3">
    <location>
        <begin position="167"/>
        <end position="185"/>
    </location>
</feature>
<dbReference type="GO" id="GO:0003730">
    <property type="term" value="F:mRNA 3'-UTR binding"/>
    <property type="evidence" value="ECO:0007669"/>
    <property type="project" value="TreeGrafter"/>
</dbReference>